<dbReference type="RefSeq" id="WP_215796438.1">
    <property type="nucleotide sequence ID" value="NZ_BMYX01000006.1"/>
</dbReference>
<comment type="caution">
    <text evidence="12">The sequence shown here is derived from an EMBL/GenBank/DDBJ whole genome shotgun (WGS) entry which is preliminary data.</text>
</comment>
<name>A0A918U8N1_9NEIS</name>
<keyword evidence="4" id="KW-1003">Cell membrane</keyword>
<reference evidence="12" key="2">
    <citation type="submission" date="2020-09" db="EMBL/GenBank/DDBJ databases">
        <authorList>
            <person name="Sun Q."/>
            <person name="Kim S."/>
        </authorList>
    </citation>
    <scope>NUCLEOTIDE SEQUENCE</scope>
    <source>
        <strain evidence="12">KCTC 32182</strain>
    </source>
</reference>
<evidence type="ECO:0000256" key="7">
    <source>
        <dbReference type="SAM" id="MobiDB-lite"/>
    </source>
</evidence>
<comment type="subcellular location">
    <subcellularLocation>
        <location evidence="1">Cell membrane</location>
    </subcellularLocation>
</comment>
<sequence length="412" mass="44091">MSKPEMPPESPAGSPVSVFARRRVLFAVATLTAVAVAWLAWQRAGAQDDKNGKRGRQTPTVSVATAATGDMRVSLDALGTVTANNTVVVKSRVDGQLEKLYFKEGQEVRAGQVLAQIDPRPFAVQVTQAEGQLARDMAQLANARADLARYRTLLEQNGASRQQVDTQEALVRQLAGTVKVDEGAVAAARLQLSYCRIVAPVSGKAGLKQVDEGNMIRASDASGLVVITQVRPANVVFSIPETRLDDLIRARAANPSLPVEARDRDGSTLLARGELLTADNQVDTATGTLKLKARFDNRDDVLFPNRFVNVRMLLATRKNVLLVPSAAVQQGKPGSYVFVVNADKTVSLRPVKTGPSENERTVIESGLAVGERVALDGLDQLRDGKKVNPVGQGERHAPDASAPLGEKQNKAA</sequence>
<dbReference type="Pfam" id="PF25944">
    <property type="entry name" value="Beta-barrel_RND"/>
    <property type="match status" value="1"/>
</dbReference>
<feature type="region of interest" description="Disordered" evidence="7">
    <location>
        <begin position="380"/>
        <end position="412"/>
    </location>
</feature>
<dbReference type="InterPro" id="IPR058624">
    <property type="entry name" value="MdtA-like_HH"/>
</dbReference>
<dbReference type="GO" id="GO:0015562">
    <property type="term" value="F:efflux transmembrane transporter activity"/>
    <property type="evidence" value="ECO:0007669"/>
    <property type="project" value="TreeGrafter"/>
</dbReference>
<dbReference type="InterPro" id="IPR058625">
    <property type="entry name" value="MdtA-like_BSH"/>
</dbReference>
<dbReference type="Gene3D" id="2.40.420.20">
    <property type="match status" value="1"/>
</dbReference>
<evidence type="ECO:0000256" key="3">
    <source>
        <dbReference type="ARBA" id="ARBA00022448"/>
    </source>
</evidence>
<feature type="domain" description="Multidrug resistance protein MdtA-like alpha-helical hairpin" evidence="8">
    <location>
        <begin position="126"/>
        <end position="194"/>
    </location>
</feature>
<keyword evidence="6" id="KW-0472">Membrane</keyword>
<dbReference type="PANTHER" id="PTHR30469">
    <property type="entry name" value="MULTIDRUG RESISTANCE PROTEIN MDTA"/>
    <property type="match status" value="1"/>
</dbReference>
<keyword evidence="5" id="KW-0997">Cell inner membrane</keyword>
<dbReference type="PANTHER" id="PTHR30469:SF12">
    <property type="entry name" value="MULTIDRUG RESISTANCE PROTEIN MDTA"/>
    <property type="match status" value="1"/>
</dbReference>
<keyword evidence="3" id="KW-0813">Transport</keyword>
<protein>
    <submittedName>
        <fullName evidence="12">Multidrug transporter</fullName>
    </submittedName>
</protein>
<evidence type="ECO:0000256" key="2">
    <source>
        <dbReference type="ARBA" id="ARBA00009477"/>
    </source>
</evidence>
<evidence type="ECO:0000256" key="4">
    <source>
        <dbReference type="ARBA" id="ARBA00022475"/>
    </source>
</evidence>
<proteinExistence type="inferred from homology"/>
<evidence type="ECO:0000256" key="6">
    <source>
        <dbReference type="ARBA" id="ARBA00023136"/>
    </source>
</evidence>
<evidence type="ECO:0000256" key="1">
    <source>
        <dbReference type="ARBA" id="ARBA00004236"/>
    </source>
</evidence>
<evidence type="ECO:0000313" key="12">
    <source>
        <dbReference type="EMBL" id="GGY12130.1"/>
    </source>
</evidence>
<evidence type="ECO:0000259" key="10">
    <source>
        <dbReference type="Pfam" id="PF25944"/>
    </source>
</evidence>
<dbReference type="Pfam" id="PF25917">
    <property type="entry name" value="BSH_RND"/>
    <property type="match status" value="1"/>
</dbReference>
<dbReference type="Proteomes" id="UP000645257">
    <property type="component" value="Unassembled WGS sequence"/>
</dbReference>
<dbReference type="EMBL" id="BMYX01000006">
    <property type="protein sequence ID" value="GGY12130.1"/>
    <property type="molecule type" value="Genomic_DNA"/>
</dbReference>
<dbReference type="NCBIfam" id="TIGR01730">
    <property type="entry name" value="RND_mfp"/>
    <property type="match status" value="1"/>
</dbReference>
<organism evidence="12 13">
    <name type="scientific">Paludibacterium paludis</name>
    <dbReference type="NCBI Taxonomy" id="1225769"/>
    <lineage>
        <taxon>Bacteria</taxon>
        <taxon>Pseudomonadati</taxon>
        <taxon>Pseudomonadota</taxon>
        <taxon>Betaproteobacteria</taxon>
        <taxon>Neisseriales</taxon>
        <taxon>Chromobacteriaceae</taxon>
        <taxon>Paludibacterium</taxon>
    </lineage>
</organism>
<reference evidence="12" key="1">
    <citation type="journal article" date="2014" name="Int. J. Syst. Evol. Microbiol.">
        <title>Complete genome sequence of Corynebacterium casei LMG S-19264T (=DSM 44701T), isolated from a smear-ripened cheese.</title>
        <authorList>
            <consortium name="US DOE Joint Genome Institute (JGI-PGF)"/>
            <person name="Walter F."/>
            <person name="Albersmeier A."/>
            <person name="Kalinowski J."/>
            <person name="Ruckert C."/>
        </authorList>
    </citation>
    <scope>NUCLEOTIDE SEQUENCE</scope>
    <source>
        <strain evidence="12">KCTC 32182</strain>
    </source>
</reference>
<dbReference type="Gene3D" id="2.40.50.100">
    <property type="match status" value="1"/>
</dbReference>
<dbReference type="AlphaFoldDB" id="A0A918U8N1"/>
<comment type="similarity">
    <text evidence="2">Belongs to the membrane fusion protein (MFP) (TC 8.A.1) family.</text>
</comment>
<dbReference type="GO" id="GO:1990281">
    <property type="term" value="C:efflux pump complex"/>
    <property type="evidence" value="ECO:0007669"/>
    <property type="project" value="TreeGrafter"/>
</dbReference>
<feature type="domain" description="Multidrug resistance protein MdtA-like barrel-sandwich hybrid" evidence="9">
    <location>
        <begin position="85"/>
        <end position="228"/>
    </location>
</feature>
<evidence type="ECO:0000256" key="5">
    <source>
        <dbReference type="ARBA" id="ARBA00022519"/>
    </source>
</evidence>
<dbReference type="Pfam" id="PF25967">
    <property type="entry name" value="RND-MFP_C"/>
    <property type="match status" value="1"/>
</dbReference>
<dbReference type="InterPro" id="IPR058627">
    <property type="entry name" value="MdtA-like_C"/>
</dbReference>
<dbReference type="InterPro" id="IPR006143">
    <property type="entry name" value="RND_pump_MFP"/>
</dbReference>
<feature type="domain" description="Multidrug resistance protein MdtA-like C-terminal permuted SH3" evidence="11">
    <location>
        <begin position="319"/>
        <end position="379"/>
    </location>
</feature>
<dbReference type="SUPFAM" id="SSF111369">
    <property type="entry name" value="HlyD-like secretion proteins"/>
    <property type="match status" value="1"/>
</dbReference>
<keyword evidence="13" id="KW-1185">Reference proteome</keyword>
<evidence type="ECO:0000259" key="8">
    <source>
        <dbReference type="Pfam" id="PF25876"/>
    </source>
</evidence>
<dbReference type="FunFam" id="2.40.420.20:FF:000001">
    <property type="entry name" value="Efflux RND transporter periplasmic adaptor subunit"/>
    <property type="match status" value="1"/>
</dbReference>
<dbReference type="NCBIfam" id="NF008589">
    <property type="entry name" value="PRK11556.1"/>
    <property type="match status" value="1"/>
</dbReference>
<feature type="domain" description="Multidrug resistance protein MdtA-like beta-barrel" evidence="10">
    <location>
        <begin position="232"/>
        <end position="315"/>
    </location>
</feature>
<evidence type="ECO:0000313" key="13">
    <source>
        <dbReference type="Proteomes" id="UP000645257"/>
    </source>
</evidence>
<gene>
    <name evidence="12" type="ORF">GCM10011289_13990</name>
</gene>
<accession>A0A918U8N1</accession>
<dbReference type="Gene3D" id="2.40.30.170">
    <property type="match status" value="1"/>
</dbReference>
<dbReference type="InterPro" id="IPR058626">
    <property type="entry name" value="MdtA-like_b-barrel"/>
</dbReference>
<evidence type="ECO:0000259" key="9">
    <source>
        <dbReference type="Pfam" id="PF25917"/>
    </source>
</evidence>
<dbReference type="Pfam" id="PF25876">
    <property type="entry name" value="HH_MFP_RND"/>
    <property type="match status" value="1"/>
</dbReference>
<dbReference type="Gene3D" id="1.10.287.470">
    <property type="entry name" value="Helix hairpin bin"/>
    <property type="match status" value="1"/>
</dbReference>
<evidence type="ECO:0000259" key="11">
    <source>
        <dbReference type="Pfam" id="PF25967"/>
    </source>
</evidence>
<dbReference type="GO" id="GO:0030313">
    <property type="term" value="C:cell envelope"/>
    <property type="evidence" value="ECO:0007669"/>
    <property type="project" value="UniProtKB-SubCell"/>
</dbReference>